<dbReference type="EMBL" id="CAXHTA020000004">
    <property type="protein sequence ID" value="CAL5220821.1"/>
    <property type="molecule type" value="Genomic_DNA"/>
</dbReference>
<name>A0ABP1FPH6_9CHLO</name>
<feature type="region of interest" description="Disordered" evidence="2">
    <location>
        <begin position="1"/>
        <end position="32"/>
    </location>
</feature>
<dbReference type="PROSITE" id="PS00036">
    <property type="entry name" value="BZIP_BASIC"/>
    <property type="match status" value="1"/>
</dbReference>
<feature type="domain" description="BZIP" evidence="3">
    <location>
        <begin position="47"/>
        <end position="60"/>
    </location>
</feature>
<reference evidence="4 5" key="1">
    <citation type="submission" date="2024-06" db="EMBL/GenBank/DDBJ databases">
        <authorList>
            <person name="Kraege A."/>
            <person name="Thomma B."/>
        </authorList>
    </citation>
    <scope>NUCLEOTIDE SEQUENCE [LARGE SCALE GENOMIC DNA]</scope>
</reference>
<sequence length="451" mass="48599">MSASAEDPPMMGEDQSEGSGGSGAGQDGLTDDPVAVAKAMRRHELLKLKNRRAQARYRERTKAKALVWQEQVEVLTQALQQANAEKAVLAADKGRLEQEVANLRLQMSVFHKAMEGGQLMPSSAPLAMSAPSGLPQPVSPVHPMVQQGMQELNRAAPQAAGGETDPETQQAVQRVLTVVRGTSNGATPELTLDDVVRFYNVWVRELAAALLVAGDKASSKGQRGVEELVLAGREVSRKLYAQLPELSQLLDRTLARAPKEEYGPPPSSLWHRLVDKAHLSLEQQLKVIALRHNLLAQMDDILQDRKRMIATLQADAAAADKGSARVEALLAAGQVTAQLKASQAQEQQLVSAFLHHLCEQVLDPIQEAIMVVDAHPYVVNALAVCTATAEASAKVSAPMSDLMKRCLEEELPPACSPLPADSTFRALFNGEIRIHQGAAMLVTSKMGEAQA</sequence>
<proteinExistence type="predicted"/>
<accession>A0ABP1FPH6</accession>
<feature type="coiled-coil region" evidence="1">
    <location>
        <begin position="36"/>
        <end position="106"/>
    </location>
</feature>
<evidence type="ECO:0000259" key="3">
    <source>
        <dbReference type="PROSITE" id="PS00036"/>
    </source>
</evidence>
<evidence type="ECO:0000313" key="4">
    <source>
        <dbReference type="EMBL" id="CAL5220821.1"/>
    </source>
</evidence>
<keyword evidence="1" id="KW-0175">Coiled coil</keyword>
<protein>
    <submittedName>
        <fullName evidence="4">G2898 protein</fullName>
    </submittedName>
</protein>
<evidence type="ECO:0000313" key="5">
    <source>
        <dbReference type="Proteomes" id="UP001497392"/>
    </source>
</evidence>
<evidence type="ECO:0000256" key="2">
    <source>
        <dbReference type="SAM" id="MobiDB-lite"/>
    </source>
</evidence>
<organism evidence="4 5">
    <name type="scientific">Coccomyxa viridis</name>
    <dbReference type="NCBI Taxonomy" id="1274662"/>
    <lineage>
        <taxon>Eukaryota</taxon>
        <taxon>Viridiplantae</taxon>
        <taxon>Chlorophyta</taxon>
        <taxon>core chlorophytes</taxon>
        <taxon>Trebouxiophyceae</taxon>
        <taxon>Trebouxiophyceae incertae sedis</taxon>
        <taxon>Coccomyxaceae</taxon>
        <taxon>Coccomyxa</taxon>
    </lineage>
</organism>
<gene>
    <name evidence="4" type="primary">g2898</name>
    <name evidence="4" type="ORF">VP750_LOCUS2480</name>
</gene>
<keyword evidence="5" id="KW-1185">Reference proteome</keyword>
<dbReference type="InterPro" id="IPR004827">
    <property type="entry name" value="bZIP"/>
</dbReference>
<dbReference type="CDD" id="cd14688">
    <property type="entry name" value="bZIP_YAP"/>
    <property type="match status" value="1"/>
</dbReference>
<comment type="caution">
    <text evidence="4">The sequence shown here is derived from an EMBL/GenBank/DDBJ whole genome shotgun (WGS) entry which is preliminary data.</text>
</comment>
<dbReference type="Proteomes" id="UP001497392">
    <property type="component" value="Unassembled WGS sequence"/>
</dbReference>
<evidence type="ECO:0000256" key="1">
    <source>
        <dbReference type="SAM" id="Coils"/>
    </source>
</evidence>